<proteinExistence type="predicted"/>
<evidence type="ECO:0000313" key="2">
    <source>
        <dbReference type="EMBL" id="WOB08516.1"/>
    </source>
</evidence>
<dbReference type="Proteomes" id="UP001303946">
    <property type="component" value="Chromosome"/>
</dbReference>
<sequence length="205" mass="22699">MALPAAAPERQLKHTRCIDVQVFARGNGLWEVDAVITDVKTRDTEFRRAGEPIHDMLLRLVIDEQFNVLEAGSETRGMPYPGACDAHGDAYTKLAGLNLMRGFRYAVHERLGGIAGCTHLTELTQVLPTAVVQAFAGDVINTRGGDGADAKPPFQLDRCHALRTDGPTVKLHYPRWYRPEKPEVLPPAVKRSPANRVKRARDENP</sequence>
<gene>
    <name evidence="2" type="ORF">RXV79_00340</name>
</gene>
<evidence type="ECO:0000313" key="3">
    <source>
        <dbReference type="Proteomes" id="UP001303946"/>
    </source>
</evidence>
<organism evidence="2 3">
    <name type="scientific">Piscinibacter gummiphilus</name>
    <dbReference type="NCBI Taxonomy" id="946333"/>
    <lineage>
        <taxon>Bacteria</taxon>
        <taxon>Pseudomonadati</taxon>
        <taxon>Pseudomonadota</taxon>
        <taxon>Betaproteobacteria</taxon>
        <taxon>Burkholderiales</taxon>
        <taxon>Sphaerotilaceae</taxon>
        <taxon>Piscinibacter</taxon>
    </lineage>
</organism>
<evidence type="ECO:0000256" key="1">
    <source>
        <dbReference type="SAM" id="MobiDB-lite"/>
    </source>
</evidence>
<dbReference type="Pfam" id="PF11136">
    <property type="entry name" value="DUF2889"/>
    <property type="match status" value="1"/>
</dbReference>
<protein>
    <submittedName>
        <fullName evidence="2">DUF2889 domain-containing protein</fullName>
    </submittedName>
</protein>
<accession>A0ABZ0CZC3</accession>
<name>A0ABZ0CZC3_9BURK</name>
<feature type="region of interest" description="Disordered" evidence="1">
    <location>
        <begin position="182"/>
        <end position="205"/>
    </location>
</feature>
<keyword evidence="3" id="KW-1185">Reference proteome</keyword>
<dbReference type="RefSeq" id="WP_316701287.1">
    <property type="nucleotide sequence ID" value="NZ_CP136336.1"/>
</dbReference>
<dbReference type="EMBL" id="CP136336">
    <property type="protein sequence ID" value="WOB08516.1"/>
    <property type="molecule type" value="Genomic_DNA"/>
</dbReference>
<dbReference type="InterPro" id="IPR021312">
    <property type="entry name" value="DUF2889"/>
</dbReference>
<reference evidence="2 3" key="1">
    <citation type="submission" date="2023-10" db="EMBL/GenBank/DDBJ databases">
        <title>Bacteria for the degradation of biodegradable plastic PBAT(Polybutylene adipate terephthalate).</title>
        <authorList>
            <person name="Weon H.-Y."/>
            <person name="Yeon J."/>
        </authorList>
    </citation>
    <scope>NUCLEOTIDE SEQUENCE [LARGE SCALE GENOMIC DNA]</scope>
    <source>
        <strain evidence="2 3">SBD 7-3</strain>
    </source>
</reference>